<dbReference type="AlphaFoldDB" id="A0A2M8J3N0"/>
<evidence type="ECO:0000313" key="2">
    <source>
        <dbReference type="EMBL" id="PJE37382.1"/>
    </source>
</evidence>
<sequence>MTDRAALANHFLAGTRWASARRAPLAGDASNRRYERLHLPGGETAVLMDAPPEKGEDVRPFVRIARHLHGLGLSAPEIFAEDSEQGFLLIEDLGDDLYSRVIPRQPELERRLYEAATDVLVLLRDAPMPRLEPYGAGRMTELATLAFSKYRDPVIGRPDAEAQRRFADRFEDVLIQTTGGIAPVLAQRDYHADNLLWLPARQGVARVGLLDFQDAMAAHPAYDLVSLLQDVRRDVPAAIEAAMIDRYITATGVDDHLFRTAYMVLGAQRGLRILGVFGRLGRDYGKPHYVDMIPKVWDTVVRNLEHPALAPVADLVLNSLPKPAPRVLEALKQPC</sequence>
<dbReference type="Proteomes" id="UP000231553">
    <property type="component" value="Unassembled WGS sequence"/>
</dbReference>
<dbReference type="EMBL" id="PGTB01000016">
    <property type="protein sequence ID" value="PJE37382.1"/>
    <property type="molecule type" value="Genomic_DNA"/>
</dbReference>
<accession>A0A2M8J3N0</accession>
<dbReference type="Gene3D" id="3.90.1200.10">
    <property type="match status" value="1"/>
</dbReference>
<feature type="domain" description="Aminoglycoside phosphotransferase" evidence="1">
    <location>
        <begin position="24"/>
        <end position="248"/>
    </location>
</feature>
<gene>
    <name evidence="2" type="ORF">CVM52_07360</name>
</gene>
<dbReference type="SUPFAM" id="SSF56112">
    <property type="entry name" value="Protein kinase-like (PK-like)"/>
    <property type="match status" value="1"/>
</dbReference>
<reference evidence="2 3" key="1">
    <citation type="journal article" date="2018" name="Int. J. Syst. Evol. Microbiol.">
        <title>Pseudooceanicola lipolyticus sp. nov., a marine alphaproteobacterium, reclassification of Oceanicola flagellatus as Pseudooceanicola flagellatus comb. nov. and emended description of the genus Pseudooceanicola.</title>
        <authorList>
            <person name="Huang M.-M."/>
            <person name="Guo L.-L."/>
            <person name="Wu Y.-H."/>
            <person name="Lai Q.-L."/>
            <person name="Shao Z.-Z."/>
            <person name="Wang C.-S."/>
            <person name="Wu M."/>
            <person name="Xu X.-W."/>
        </authorList>
    </citation>
    <scope>NUCLEOTIDE SEQUENCE [LARGE SCALE GENOMIC DNA]</scope>
    <source>
        <strain evidence="2 3">157</strain>
    </source>
</reference>
<dbReference type="OrthoDB" id="9809275at2"/>
<dbReference type="GO" id="GO:0016740">
    <property type="term" value="F:transferase activity"/>
    <property type="evidence" value="ECO:0007669"/>
    <property type="project" value="UniProtKB-KW"/>
</dbReference>
<evidence type="ECO:0000259" key="1">
    <source>
        <dbReference type="Pfam" id="PF01636"/>
    </source>
</evidence>
<keyword evidence="3" id="KW-1185">Reference proteome</keyword>
<organism evidence="2 3">
    <name type="scientific">Pseudooceanicola lipolyticus</name>
    <dbReference type="NCBI Taxonomy" id="2029104"/>
    <lineage>
        <taxon>Bacteria</taxon>
        <taxon>Pseudomonadati</taxon>
        <taxon>Pseudomonadota</taxon>
        <taxon>Alphaproteobacteria</taxon>
        <taxon>Rhodobacterales</taxon>
        <taxon>Paracoccaceae</taxon>
        <taxon>Pseudooceanicola</taxon>
    </lineage>
</organism>
<comment type="caution">
    <text evidence="2">The sequence shown here is derived from an EMBL/GenBank/DDBJ whole genome shotgun (WGS) entry which is preliminary data.</text>
</comment>
<dbReference type="InterPro" id="IPR011009">
    <property type="entry name" value="Kinase-like_dom_sf"/>
</dbReference>
<dbReference type="Gene3D" id="3.30.200.20">
    <property type="entry name" value="Phosphorylase Kinase, domain 1"/>
    <property type="match status" value="1"/>
</dbReference>
<evidence type="ECO:0000313" key="3">
    <source>
        <dbReference type="Proteomes" id="UP000231553"/>
    </source>
</evidence>
<proteinExistence type="predicted"/>
<protein>
    <submittedName>
        <fullName evidence="2">Aminoglycoside phosphotransferase</fullName>
    </submittedName>
</protein>
<name>A0A2M8J3N0_9RHOB</name>
<dbReference type="RefSeq" id="WP_100161862.1">
    <property type="nucleotide sequence ID" value="NZ_PGTB01000016.1"/>
</dbReference>
<dbReference type="Pfam" id="PF01636">
    <property type="entry name" value="APH"/>
    <property type="match status" value="1"/>
</dbReference>
<dbReference type="InterPro" id="IPR002575">
    <property type="entry name" value="Aminoglycoside_PTrfase"/>
</dbReference>
<keyword evidence="2" id="KW-0808">Transferase</keyword>